<comment type="similarity">
    <text evidence="2 12">Belongs to the CorA metal ion transporter (MIT) (TC 1.A.35) family.</text>
</comment>
<keyword evidence="4 12" id="KW-1003">Cell membrane</keyword>
<dbReference type="PANTHER" id="PTHR46494">
    <property type="entry name" value="CORA FAMILY METAL ION TRANSPORTER (EUROFUNG)"/>
    <property type="match status" value="1"/>
</dbReference>
<keyword evidence="3 12" id="KW-0813">Transport</keyword>
<comment type="catalytic activity">
    <reaction evidence="10">
        <text>Mg(2+)(in) = Mg(2+)(out)</text>
        <dbReference type="Rhea" id="RHEA:29827"/>
        <dbReference type="ChEBI" id="CHEBI:18420"/>
    </reaction>
</comment>
<evidence type="ECO:0000256" key="1">
    <source>
        <dbReference type="ARBA" id="ARBA00004651"/>
    </source>
</evidence>
<reference evidence="13" key="1">
    <citation type="submission" date="2019-11" db="EMBL/GenBank/DDBJ databases">
        <title>Microbial mats filling the niche in hypersaline microbial mats.</title>
        <authorList>
            <person name="Wong H.L."/>
            <person name="Macleod F.I."/>
            <person name="White R.A. III"/>
            <person name="Burns B.P."/>
        </authorList>
    </citation>
    <scope>NUCLEOTIDE SEQUENCE</scope>
    <source>
        <strain evidence="13">Bin_327</strain>
    </source>
</reference>
<evidence type="ECO:0000256" key="10">
    <source>
        <dbReference type="ARBA" id="ARBA00034269"/>
    </source>
</evidence>
<evidence type="ECO:0000256" key="12">
    <source>
        <dbReference type="RuleBase" id="RU362010"/>
    </source>
</evidence>
<dbReference type="InterPro" id="IPR045861">
    <property type="entry name" value="CorA_cytoplasmic_dom"/>
</dbReference>
<accession>A0A9D5QCG0</accession>
<dbReference type="InterPro" id="IPR045863">
    <property type="entry name" value="CorA_TM1_TM2"/>
</dbReference>
<dbReference type="SUPFAM" id="SSF144083">
    <property type="entry name" value="Magnesium transport protein CorA, transmembrane region"/>
    <property type="match status" value="1"/>
</dbReference>
<dbReference type="Gene3D" id="3.30.460.20">
    <property type="entry name" value="CorA soluble domain-like"/>
    <property type="match status" value="1"/>
</dbReference>
<dbReference type="FunFam" id="1.20.58.340:FF:000004">
    <property type="entry name" value="Magnesium transport protein CorA"/>
    <property type="match status" value="1"/>
</dbReference>
<evidence type="ECO:0000256" key="11">
    <source>
        <dbReference type="ARBA" id="ARBA00045497"/>
    </source>
</evidence>
<name>A0A9D5QCG0_UNCW3</name>
<proteinExistence type="inferred from homology"/>
<dbReference type="GO" id="GO:0005886">
    <property type="term" value="C:plasma membrane"/>
    <property type="evidence" value="ECO:0007669"/>
    <property type="project" value="UniProtKB-SubCell"/>
</dbReference>
<gene>
    <name evidence="12 13" type="primary">corA</name>
    <name evidence="13" type="ORF">GF359_02185</name>
</gene>
<feature type="transmembrane region" description="Helical" evidence="12">
    <location>
        <begin position="292"/>
        <end position="312"/>
    </location>
</feature>
<evidence type="ECO:0000256" key="4">
    <source>
        <dbReference type="ARBA" id="ARBA00022475"/>
    </source>
</evidence>
<comment type="function">
    <text evidence="11">Mediates influx of magnesium ions. Alternates between open and closed states. Activated by low cytoplasmic Mg(2+) levels. Inactive when cytoplasmic Mg(2+) levels are high.</text>
</comment>
<keyword evidence="7 12" id="KW-1133">Transmembrane helix</keyword>
<dbReference type="GO" id="GO:0015087">
    <property type="term" value="F:cobalt ion transmembrane transporter activity"/>
    <property type="evidence" value="ECO:0007669"/>
    <property type="project" value="UniProtKB-UniRule"/>
</dbReference>
<dbReference type="PANTHER" id="PTHR46494:SF1">
    <property type="entry name" value="CORA FAMILY METAL ION TRANSPORTER (EUROFUNG)"/>
    <property type="match status" value="1"/>
</dbReference>
<dbReference type="GO" id="GO:0000287">
    <property type="term" value="F:magnesium ion binding"/>
    <property type="evidence" value="ECO:0007669"/>
    <property type="project" value="TreeGrafter"/>
</dbReference>
<keyword evidence="6 12" id="KW-0460">Magnesium</keyword>
<evidence type="ECO:0000256" key="9">
    <source>
        <dbReference type="ARBA" id="ARBA00023136"/>
    </source>
</evidence>
<dbReference type="GO" id="GO:0050897">
    <property type="term" value="F:cobalt ion binding"/>
    <property type="evidence" value="ECO:0007669"/>
    <property type="project" value="TreeGrafter"/>
</dbReference>
<sequence>MVRILTCQEKRVEKIKDFSEFKDEPIKGLVWLDFFNPSEAELDGLARVLSLHPVTRERLSRASNRPRFSDYSRYFSMTIHIPGGRLDQPHSHEIDIVVGRNWIVTVHELRIKGLDKTIKLCEENIVVMTRGSDYFLQEMLETLHRSYLPLLGWLDNKIEALENRLLTGKMEDDTVRRITELRNSVSGIRRTLMPQAEVFSRLSRKGVSLIEPDNQAYYHDLYQILMQTLDTIDRFRESLTHIMDLYMNQTSQRMNQIMKVLTIWATIFLPLTFLTGIWGMNFQFMPELIAPWGYWGALGLMVVVAVVMIVVFKIKKWL</sequence>
<dbReference type="Proteomes" id="UP000630660">
    <property type="component" value="Unassembled WGS sequence"/>
</dbReference>
<evidence type="ECO:0000256" key="7">
    <source>
        <dbReference type="ARBA" id="ARBA00022989"/>
    </source>
</evidence>
<comment type="subcellular location">
    <subcellularLocation>
        <location evidence="1">Cell membrane</location>
        <topology evidence="1">Multi-pass membrane protein</topology>
    </subcellularLocation>
    <subcellularLocation>
        <location evidence="12">Membrane</location>
        <topology evidence="12">Multi-pass membrane protein</topology>
    </subcellularLocation>
</comment>
<evidence type="ECO:0000313" key="13">
    <source>
        <dbReference type="EMBL" id="MBD3364002.1"/>
    </source>
</evidence>
<dbReference type="Pfam" id="PF01544">
    <property type="entry name" value="CorA"/>
    <property type="match status" value="1"/>
</dbReference>
<dbReference type="AlphaFoldDB" id="A0A9D5QCG0"/>
<evidence type="ECO:0000313" key="14">
    <source>
        <dbReference type="Proteomes" id="UP000630660"/>
    </source>
</evidence>
<dbReference type="InterPro" id="IPR004488">
    <property type="entry name" value="Mg/Co-transport_prot_CorA"/>
</dbReference>
<evidence type="ECO:0000256" key="5">
    <source>
        <dbReference type="ARBA" id="ARBA00022692"/>
    </source>
</evidence>
<evidence type="ECO:0000256" key="3">
    <source>
        <dbReference type="ARBA" id="ARBA00022448"/>
    </source>
</evidence>
<evidence type="ECO:0000256" key="6">
    <source>
        <dbReference type="ARBA" id="ARBA00022842"/>
    </source>
</evidence>
<dbReference type="Gene3D" id="1.20.58.340">
    <property type="entry name" value="Magnesium transport protein CorA, transmembrane region"/>
    <property type="match status" value="2"/>
</dbReference>
<evidence type="ECO:0000256" key="8">
    <source>
        <dbReference type="ARBA" id="ARBA00023065"/>
    </source>
</evidence>
<dbReference type="SUPFAM" id="SSF143865">
    <property type="entry name" value="CorA soluble domain-like"/>
    <property type="match status" value="1"/>
</dbReference>
<feature type="transmembrane region" description="Helical" evidence="12">
    <location>
        <begin position="260"/>
        <end position="280"/>
    </location>
</feature>
<comment type="caution">
    <text evidence="13">The sequence shown here is derived from an EMBL/GenBank/DDBJ whole genome shotgun (WGS) entry which is preliminary data.</text>
</comment>
<dbReference type="CDD" id="cd12822">
    <property type="entry name" value="TmCorA-like"/>
    <property type="match status" value="1"/>
</dbReference>
<evidence type="ECO:0000256" key="2">
    <source>
        <dbReference type="ARBA" id="ARBA00009765"/>
    </source>
</evidence>
<dbReference type="NCBIfam" id="TIGR00383">
    <property type="entry name" value="corA"/>
    <property type="match status" value="1"/>
</dbReference>
<protein>
    <recommendedName>
        <fullName evidence="12">Magnesium transport protein CorA</fullName>
    </recommendedName>
</protein>
<keyword evidence="5 12" id="KW-0812">Transmembrane</keyword>
<organism evidence="13 14">
    <name type="scientific">candidate division WOR-3 bacterium</name>
    <dbReference type="NCBI Taxonomy" id="2052148"/>
    <lineage>
        <taxon>Bacteria</taxon>
        <taxon>Bacteria division WOR-3</taxon>
    </lineage>
</organism>
<keyword evidence="8 12" id="KW-0406">Ion transport</keyword>
<dbReference type="InterPro" id="IPR002523">
    <property type="entry name" value="MgTranspt_CorA/ZnTranspt_ZntB"/>
</dbReference>
<dbReference type="GO" id="GO:0015095">
    <property type="term" value="F:magnesium ion transmembrane transporter activity"/>
    <property type="evidence" value="ECO:0007669"/>
    <property type="project" value="UniProtKB-UniRule"/>
</dbReference>
<keyword evidence="9 12" id="KW-0472">Membrane</keyword>
<dbReference type="EMBL" id="WJKJ01000066">
    <property type="protein sequence ID" value="MBD3364002.1"/>
    <property type="molecule type" value="Genomic_DNA"/>
</dbReference>